<sequence length="298" mass="33397">MNVQQATYEKGVSCRLWWFTASSDVLPPIIRATISQYQTYEKTLCGRSFAFFSTTSYHGELPTITLKPQQPEGNGYYLRVWTTLSQCEFFQNGRFYYLHAGQAFSDVQQHFVLFVPEGETTPDGATNEMCRDDVFNKYSSPKHWINIAIAGDVDVSHKCWNWDCVHSEGNSSYASKSPQPQKIVFNPLPSPLPWADNQSKKRRTVYLPRHTHTVPRVVTLSPSSPPTDTATPTDDGCVDAATPADTPCEDAATPTTKLRLAALAREFDDDDVPRFKRNREEGPEGMVAVADATQICDV</sequence>
<organism evidence="2 3">
    <name type="scientific">Bodo saltans</name>
    <name type="common">Flagellated protozoan</name>
    <dbReference type="NCBI Taxonomy" id="75058"/>
    <lineage>
        <taxon>Eukaryota</taxon>
        <taxon>Discoba</taxon>
        <taxon>Euglenozoa</taxon>
        <taxon>Kinetoplastea</taxon>
        <taxon>Metakinetoplastina</taxon>
        <taxon>Eubodonida</taxon>
        <taxon>Bodonidae</taxon>
        <taxon>Bodo</taxon>
    </lineage>
</organism>
<dbReference type="VEuPathDB" id="TriTrypDB:BSAL_74625"/>
<protein>
    <submittedName>
        <fullName evidence="2">Uncharacterized protein</fullName>
    </submittedName>
</protein>
<evidence type="ECO:0000313" key="2">
    <source>
        <dbReference type="EMBL" id="CUE70895.1"/>
    </source>
</evidence>
<feature type="region of interest" description="Disordered" evidence="1">
    <location>
        <begin position="217"/>
        <end position="238"/>
    </location>
</feature>
<dbReference type="AlphaFoldDB" id="A0A0S4ILN0"/>
<reference evidence="3" key="1">
    <citation type="submission" date="2015-09" db="EMBL/GenBank/DDBJ databases">
        <authorList>
            <consortium name="Pathogen Informatics"/>
        </authorList>
    </citation>
    <scope>NUCLEOTIDE SEQUENCE [LARGE SCALE GENOMIC DNA]</scope>
    <source>
        <strain evidence="3">Lake Konstanz</strain>
    </source>
</reference>
<accession>A0A0S4ILN0</accession>
<dbReference type="Proteomes" id="UP000051952">
    <property type="component" value="Unassembled WGS sequence"/>
</dbReference>
<evidence type="ECO:0000313" key="3">
    <source>
        <dbReference type="Proteomes" id="UP000051952"/>
    </source>
</evidence>
<evidence type="ECO:0000256" key="1">
    <source>
        <dbReference type="SAM" id="MobiDB-lite"/>
    </source>
</evidence>
<keyword evidence="3" id="KW-1185">Reference proteome</keyword>
<feature type="compositionally biased region" description="Low complexity" evidence="1">
    <location>
        <begin position="217"/>
        <end position="235"/>
    </location>
</feature>
<gene>
    <name evidence="2" type="ORF">BSAL_52695</name>
</gene>
<proteinExistence type="predicted"/>
<name>A0A0S4ILN0_BODSA</name>
<dbReference type="EMBL" id="CYKH01000093">
    <property type="protein sequence ID" value="CUE70895.1"/>
    <property type="molecule type" value="Genomic_DNA"/>
</dbReference>